<protein>
    <submittedName>
        <fullName evidence="1">Uncharacterized protein</fullName>
    </submittedName>
</protein>
<name>A0ACC2SWY1_9FUNG</name>
<organism evidence="1 2">
    <name type="scientific">Entomophthora muscae</name>
    <dbReference type="NCBI Taxonomy" id="34485"/>
    <lineage>
        <taxon>Eukaryota</taxon>
        <taxon>Fungi</taxon>
        <taxon>Fungi incertae sedis</taxon>
        <taxon>Zoopagomycota</taxon>
        <taxon>Entomophthoromycotina</taxon>
        <taxon>Entomophthoromycetes</taxon>
        <taxon>Entomophthorales</taxon>
        <taxon>Entomophthoraceae</taxon>
        <taxon>Entomophthora</taxon>
    </lineage>
</organism>
<keyword evidence="2" id="KW-1185">Reference proteome</keyword>
<gene>
    <name evidence="1" type="ORF">DSO57_1006085</name>
</gene>
<evidence type="ECO:0000313" key="1">
    <source>
        <dbReference type="EMBL" id="KAJ9066795.1"/>
    </source>
</evidence>
<evidence type="ECO:0000313" key="2">
    <source>
        <dbReference type="Proteomes" id="UP001165960"/>
    </source>
</evidence>
<comment type="caution">
    <text evidence="1">The sequence shown here is derived from an EMBL/GenBank/DDBJ whole genome shotgun (WGS) entry which is preliminary data.</text>
</comment>
<reference evidence="1" key="1">
    <citation type="submission" date="2022-04" db="EMBL/GenBank/DDBJ databases">
        <title>Genome of the entomopathogenic fungus Entomophthora muscae.</title>
        <authorList>
            <person name="Elya C."/>
            <person name="Lovett B.R."/>
            <person name="Lee E."/>
            <person name="Macias A.M."/>
            <person name="Hajek A.E."/>
            <person name="De Bivort B.L."/>
            <person name="Kasson M.T."/>
            <person name="De Fine Licht H.H."/>
            <person name="Stajich J.E."/>
        </authorList>
    </citation>
    <scope>NUCLEOTIDE SEQUENCE</scope>
    <source>
        <strain evidence="1">Berkeley</strain>
    </source>
</reference>
<dbReference type="Proteomes" id="UP001165960">
    <property type="component" value="Unassembled WGS sequence"/>
</dbReference>
<dbReference type="EMBL" id="QTSX02004277">
    <property type="protein sequence ID" value="KAJ9066795.1"/>
    <property type="molecule type" value="Genomic_DNA"/>
</dbReference>
<sequence>MTRAPLCIITGGNTGIGFHVAKKLLETGYRVILACRSVERGEAAVKDLSESAKDPSLIEFMHLDLNDRNSIKSFVDGFISKKLPLNLLINNAAVYNSTIKPLTEEKIDQTLYINFYGLVYLTCLLLTTIKQSYPARVVNVNSSLYKNASLDLDQAVLDPCEHYGLTPANCYPISKLRVLMASAYISKYELAGTYIEIVNVCPGFIPTTELVRDSAFYKRYILYYVFPYLSFTSTMEQGVDRVFKASTDTLTSPNSVNSPYTHMYVNDSWEVVKFEDAKIKELWNHVMELFDISD</sequence>
<proteinExistence type="predicted"/>
<accession>A0ACC2SWY1</accession>